<evidence type="ECO:0000256" key="1">
    <source>
        <dbReference type="ARBA" id="ARBA00004067"/>
    </source>
</evidence>
<dbReference type="PIRSF" id="PIRSF001604">
    <property type="entry name" value="LigA"/>
    <property type="match status" value="1"/>
</dbReference>
<dbReference type="InterPro" id="IPR041663">
    <property type="entry name" value="DisA/LigA_HHH"/>
</dbReference>
<dbReference type="Pfam" id="PF03120">
    <property type="entry name" value="OB_DNA_ligase"/>
    <property type="match status" value="1"/>
</dbReference>
<feature type="binding site" evidence="12">
    <location>
        <position position="286"/>
    </location>
    <ligand>
        <name>NAD(+)</name>
        <dbReference type="ChEBI" id="CHEBI:57540"/>
    </ligand>
</feature>
<dbReference type="CDD" id="cd17748">
    <property type="entry name" value="BRCT_DNA_ligase_like"/>
    <property type="match status" value="1"/>
</dbReference>
<keyword evidence="2 12" id="KW-0436">Ligase</keyword>
<feature type="binding site" evidence="12">
    <location>
        <position position="310"/>
    </location>
    <ligand>
        <name>NAD(+)</name>
        <dbReference type="ChEBI" id="CHEBI:57540"/>
    </ligand>
</feature>
<feature type="binding site" evidence="12">
    <location>
        <position position="422"/>
    </location>
    <ligand>
        <name>Zn(2+)</name>
        <dbReference type="ChEBI" id="CHEBI:29105"/>
    </ligand>
</feature>
<dbReference type="Pfam" id="PF14520">
    <property type="entry name" value="HHH_5"/>
    <property type="match status" value="1"/>
</dbReference>
<gene>
    <name evidence="12 15" type="primary">ligA</name>
    <name evidence="15" type="ORF">I7822_15580</name>
</gene>
<keyword evidence="8 12" id="KW-0520">NAD</keyword>
<evidence type="ECO:0000313" key="16">
    <source>
        <dbReference type="Proteomes" id="UP000663981"/>
    </source>
</evidence>
<dbReference type="CDD" id="cd00114">
    <property type="entry name" value="LIGANc"/>
    <property type="match status" value="1"/>
</dbReference>
<dbReference type="Gene3D" id="3.30.470.30">
    <property type="entry name" value="DNA ligase/mRNA capping enzyme"/>
    <property type="match status" value="1"/>
</dbReference>
<dbReference type="Gene3D" id="1.10.287.610">
    <property type="entry name" value="Helix hairpin bin"/>
    <property type="match status" value="1"/>
</dbReference>
<evidence type="ECO:0000256" key="7">
    <source>
        <dbReference type="ARBA" id="ARBA00022842"/>
    </source>
</evidence>
<evidence type="ECO:0000256" key="4">
    <source>
        <dbReference type="ARBA" id="ARBA00022723"/>
    </source>
</evidence>
<organism evidence="15 16">
    <name type="scientific">Metabacillus bambusae</name>
    <dbReference type="NCBI Taxonomy" id="2795218"/>
    <lineage>
        <taxon>Bacteria</taxon>
        <taxon>Bacillati</taxon>
        <taxon>Bacillota</taxon>
        <taxon>Bacilli</taxon>
        <taxon>Bacillales</taxon>
        <taxon>Bacillaceae</taxon>
        <taxon>Metabacillus</taxon>
    </lineage>
</organism>
<keyword evidence="4 12" id="KW-0479">Metal-binding</keyword>
<dbReference type="SMART" id="SM00278">
    <property type="entry name" value="HhH1"/>
    <property type="match status" value="3"/>
</dbReference>
<dbReference type="Gene3D" id="1.10.150.20">
    <property type="entry name" value="5' to 3' exonuclease, C-terminal subdomain"/>
    <property type="match status" value="2"/>
</dbReference>
<comment type="catalytic activity">
    <reaction evidence="11 12 13">
        <text>NAD(+) + (deoxyribonucleotide)n-3'-hydroxyl + 5'-phospho-(deoxyribonucleotide)m = (deoxyribonucleotide)n+m + AMP + beta-nicotinamide D-nucleotide.</text>
        <dbReference type="EC" id="6.5.1.2"/>
    </reaction>
</comment>
<feature type="binding site" evidence="12">
    <location>
        <position position="136"/>
    </location>
    <ligand>
        <name>NAD(+)</name>
        <dbReference type="ChEBI" id="CHEBI:57540"/>
    </ligand>
</feature>
<dbReference type="EMBL" id="JAGDEL010000011">
    <property type="protein sequence ID" value="MBO1513078.1"/>
    <property type="molecule type" value="Genomic_DNA"/>
</dbReference>
<dbReference type="InterPro" id="IPR033136">
    <property type="entry name" value="DNA_ligase_CS"/>
</dbReference>
<dbReference type="InterPro" id="IPR013840">
    <property type="entry name" value="DNAligase_N"/>
</dbReference>
<feature type="binding site" evidence="12">
    <location>
        <begin position="34"/>
        <end position="38"/>
    </location>
    <ligand>
        <name>NAD(+)</name>
        <dbReference type="ChEBI" id="CHEBI:57540"/>
    </ligand>
</feature>
<dbReference type="EC" id="6.5.1.2" evidence="12 13"/>
<dbReference type="SUPFAM" id="SSF47781">
    <property type="entry name" value="RuvA domain 2-like"/>
    <property type="match status" value="1"/>
</dbReference>
<dbReference type="InterPro" id="IPR003583">
    <property type="entry name" value="Hlx-hairpin-Hlx_DNA-bd_motif"/>
</dbReference>
<dbReference type="InterPro" id="IPR004150">
    <property type="entry name" value="NAD_DNA_ligase_OB"/>
</dbReference>
<proteinExistence type="inferred from homology"/>
<comment type="function">
    <text evidence="1 12">DNA ligase that catalyzes the formation of phosphodiester linkages between 5'-phosphoryl and 3'-hydroxyl groups in double-stranded DNA using NAD as a coenzyme and as the energy source for the reaction. It is essential for DNA replication and repair of damaged DNA.</text>
</comment>
<evidence type="ECO:0000256" key="13">
    <source>
        <dbReference type="RuleBase" id="RU000618"/>
    </source>
</evidence>
<feature type="domain" description="BRCT" evidence="14">
    <location>
        <begin position="590"/>
        <end position="668"/>
    </location>
</feature>
<evidence type="ECO:0000256" key="12">
    <source>
        <dbReference type="HAMAP-Rule" id="MF_01588"/>
    </source>
</evidence>
<feature type="binding site" evidence="12">
    <location>
        <begin position="83"/>
        <end position="84"/>
    </location>
    <ligand>
        <name>NAD(+)</name>
        <dbReference type="ChEBI" id="CHEBI:57540"/>
    </ligand>
</feature>
<dbReference type="SUPFAM" id="SSF56091">
    <property type="entry name" value="DNA ligase/mRNA capping enzyme, catalytic domain"/>
    <property type="match status" value="1"/>
</dbReference>
<dbReference type="InterPro" id="IPR018239">
    <property type="entry name" value="DNA_ligase_AS"/>
</dbReference>
<dbReference type="Pfam" id="PF03119">
    <property type="entry name" value="DNA_ligase_ZBD"/>
    <property type="match status" value="1"/>
</dbReference>
<dbReference type="PROSITE" id="PS50172">
    <property type="entry name" value="BRCT"/>
    <property type="match status" value="1"/>
</dbReference>
<dbReference type="InterPro" id="IPR010994">
    <property type="entry name" value="RuvA_2-like"/>
</dbReference>
<reference evidence="15 16" key="1">
    <citation type="submission" date="2021-03" db="EMBL/GenBank/DDBJ databases">
        <title>Whole genome sequence of Metabacillus bambusae BG109.</title>
        <authorList>
            <person name="Jeong J.W."/>
        </authorList>
    </citation>
    <scope>NUCLEOTIDE SEQUENCE [LARGE SCALE GENOMIC DNA]</scope>
    <source>
        <strain evidence="15 16">BG109</strain>
    </source>
</reference>
<dbReference type="SUPFAM" id="SSF52113">
    <property type="entry name" value="BRCT domain"/>
    <property type="match status" value="1"/>
</dbReference>
<dbReference type="PROSITE" id="PS01056">
    <property type="entry name" value="DNA_LIGASE_N2"/>
    <property type="match status" value="1"/>
</dbReference>
<dbReference type="SMART" id="SM00292">
    <property type="entry name" value="BRCT"/>
    <property type="match status" value="1"/>
</dbReference>
<sequence length="668" mass="74411">MDKQSANKRAHELHELINTYNYEYNVLDKPSVPDSEYDRLMQELLKLEEAFPELKTSDSPTQRVGGTVLAAFQKVVHKTPMLSLGNAFNETDLRDFDRRVKQAVGDDVQYVVELKIDGLAVSLRYENGLFVQGATRGDGTTGEDITENLKTIRSIPLRLKKELSFEVRGEAFMPKKSFEKLNELRLQLEEEPFANPRNAAAGSIRQLDPKIAAKRNLDIFVYSIADLGGTGVEKHSEALDLLEEVGFKTNQERRKCETIEQVLNIIEDLQEKRANLSYDIDGIVIKVDSLAQQEELGFTAKSPRWAIAYKFPAEEVMTKLVDIELSVGRTGVITPTALLEPVRVAGTTVQRASLHNEDLIREKDIKIGDTVVVKKAGDIIPEVVNVLIDLRTGEEQTFSMPTHCPACESELVRIEGEVALRCINPQCPAQIKEGLIHFVSRNAMNIDGLGERVVAQLFQEGLIKDVADLYRLTRDQLLELERMGEKSTDNLLNAIVQSKENSLERLLFGLGIRHVGAKAAKTLAQEFETIEQLQQASKDELITINEIGDKMADAVVTYFDNPDVQYLVNELKSLGVNTTYKGPKLIRVEDSDSYLAGKTVVLTGKLEQLSRNEAKEGIEALGGKVTGSVSKSTDLVVAGESAGSKLNKAQELNIEIWDEARLFDELNK</sequence>
<feature type="binding site" evidence="12">
    <location>
        <position position="404"/>
    </location>
    <ligand>
        <name>Zn(2+)</name>
        <dbReference type="ChEBI" id="CHEBI:29105"/>
    </ligand>
</feature>
<comment type="similarity">
    <text evidence="12">Belongs to the NAD-dependent DNA ligase family. LigA subfamily.</text>
</comment>
<name>A0ABS3N4D0_9BACI</name>
<dbReference type="PANTHER" id="PTHR23389">
    <property type="entry name" value="CHROMOSOME TRANSMISSION FIDELITY FACTOR 18"/>
    <property type="match status" value="1"/>
</dbReference>
<keyword evidence="10 12" id="KW-0464">Manganese</keyword>
<dbReference type="InterPro" id="IPR004149">
    <property type="entry name" value="Znf_DNAligase_C4"/>
</dbReference>
<dbReference type="PROSITE" id="PS01055">
    <property type="entry name" value="DNA_LIGASE_N1"/>
    <property type="match status" value="1"/>
</dbReference>
<keyword evidence="6 12" id="KW-0862">Zinc</keyword>
<feature type="binding site" evidence="12">
    <location>
        <position position="427"/>
    </location>
    <ligand>
        <name>Zn(2+)</name>
        <dbReference type="ChEBI" id="CHEBI:29105"/>
    </ligand>
</feature>
<dbReference type="Proteomes" id="UP000663981">
    <property type="component" value="Unassembled WGS sequence"/>
</dbReference>
<keyword evidence="3 12" id="KW-0235">DNA replication</keyword>
<keyword evidence="7 12" id="KW-0460">Magnesium</keyword>
<evidence type="ECO:0000259" key="14">
    <source>
        <dbReference type="PROSITE" id="PS50172"/>
    </source>
</evidence>
<dbReference type="GO" id="GO:0003911">
    <property type="term" value="F:DNA ligase (NAD+) activity"/>
    <property type="evidence" value="ECO:0007669"/>
    <property type="project" value="UniProtKB-EC"/>
</dbReference>
<keyword evidence="5 12" id="KW-0227">DNA damage</keyword>
<dbReference type="SUPFAM" id="SSF50249">
    <property type="entry name" value="Nucleic acid-binding proteins"/>
    <property type="match status" value="1"/>
</dbReference>
<comment type="cofactor">
    <cofactor evidence="12">
        <name>Mg(2+)</name>
        <dbReference type="ChEBI" id="CHEBI:18420"/>
    </cofactor>
    <cofactor evidence="12">
        <name>Mn(2+)</name>
        <dbReference type="ChEBI" id="CHEBI:29035"/>
    </cofactor>
</comment>
<protein>
    <recommendedName>
        <fullName evidence="12 13">DNA ligase</fullName>
        <ecNumber evidence="12 13">6.5.1.2</ecNumber>
    </recommendedName>
    <alternativeName>
        <fullName evidence="12">Polydeoxyribonucleotide synthase [NAD(+)]</fullName>
    </alternativeName>
</protein>
<comment type="caution">
    <text evidence="15">The sequence shown here is derived from an EMBL/GenBank/DDBJ whole genome shotgun (WGS) entry which is preliminary data.</text>
</comment>
<dbReference type="Gene3D" id="2.40.50.140">
    <property type="entry name" value="Nucleic acid-binding proteins"/>
    <property type="match status" value="1"/>
</dbReference>
<dbReference type="PANTHER" id="PTHR23389:SF9">
    <property type="entry name" value="DNA LIGASE"/>
    <property type="match status" value="1"/>
</dbReference>
<keyword evidence="9 12" id="KW-0234">DNA repair</keyword>
<dbReference type="InterPro" id="IPR012340">
    <property type="entry name" value="NA-bd_OB-fold"/>
</dbReference>
<feature type="binding site" evidence="12">
    <location>
        <position position="170"/>
    </location>
    <ligand>
        <name>NAD(+)</name>
        <dbReference type="ChEBI" id="CHEBI:57540"/>
    </ligand>
</feature>
<dbReference type="NCBIfam" id="TIGR00575">
    <property type="entry name" value="dnlj"/>
    <property type="match status" value="1"/>
</dbReference>
<evidence type="ECO:0000256" key="9">
    <source>
        <dbReference type="ARBA" id="ARBA00023204"/>
    </source>
</evidence>
<dbReference type="InterPro" id="IPR001357">
    <property type="entry name" value="BRCT_dom"/>
</dbReference>
<feature type="binding site" evidence="12">
    <location>
        <position position="113"/>
    </location>
    <ligand>
        <name>NAD(+)</name>
        <dbReference type="ChEBI" id="CHEBI:57540"/>
    </ligand>
</feature>
<evidence type="ECO:0000256" key="2">
    <source>
        <dbReference type="ARBA" id="ARBA00022598"/>
    </source>
</evidence>
<dbReference type="InterPro" id="IPR036420">
    <property type="entry name" value="BRCT_dom_sf"/>
</dbReference>
<dbReference type="InterPro" id="IPR001679">
    <property type="entry name" value="DNA_ligase"/>
</dbReference>
<dbReference type="Pfam" id="PF00533">
    <property type="entry name" value="BRCT"/>
    <property type="match status" value="1"/>
</dbReference>
<evidence type="ECO:0000256" key="3">
    <source>
        <dbReference type="ARBA" id="ARBA00022705"/>
    </source>
</evidence>
<keyword evidence="16" id="KW-1185">Reference proteome</keyword>
<dbReference type="Gene3D" id="3.40.50.10190">
    <property type="entry name" value="BRCT domain"/>
    <property type="match status" value="1"/>
</dbReference>
<feature type="active site" description="N6-AMP-lysine intermediate" evidence="12">
    <location>
        <position position="115"/>
    </location>
</feature>
<evidence type="ECO:0000256" key="6">
    <source>
        <dbReference type="ARBA" id="ARBA00022833"/>
    </source>
</evidence>
<dbReference type="RefSeq" id="WP_207979798.1">
    <property type="nucleotide sequence ID" value="NZ_JAGDEL010000011.1"/>
</dbReference>
<dbReference type="Gene3D" id="6.20.10.30">
    <property type="match status" value="1"/>
</dbReference>
<evidence type="ECO:0000256" key="8">
    <source>
        <dbReference type="ARBA" id="ARBA00023027"/>
    </source>
</evidence>
<dbReference type="InterPro" id="IPR013839">
    <property type="entry name" value="DNAligase_adenylation"/>
</dbReference>
<dbReference type="Pfam" id="PF12826">
    <property type="entry name" value="HHH_2"/>
    <property type="match status" value="1"/>
</dbReference>
<dbReference type="Pfam" id="PF01653">
    <property type="entry name" value="DNA_ligase_aden"/>
    <property type="match status" value="1"/>
</dbReference>
<dbReference type="HAMAP" id="MF_01588">
    <property type="entry name" value="DNA_ligase_A"/>
    <property type="match status" value="1"/>
</dbReference>
<evidence type="ECO:0000256" key="10">
    <source>
        <dbReference type="ARBA" id="ARBA00023211"/>
    </source>
</evidence>
<accession>A0ABS3N4D0</accession>
<evidence type="ECO:0000256" key="5">
    <source>
        <dbReference type="ARBA" id="ARBA00022763"/>
    </source>
</evidence>
<evidence type="ECO:0000313" key="15">
    <source>
        <dbReference type="EMBL" id="MBO1513078.1"/>
    </source>
</evidence>
<feature type="binding site" evidence="12">
    <location>
        <position position="407"/>
    </location>
    <ligand>
        <name>Zn(2+)</name>
        <dbReference type="ChEBI" id="CHEBI:29105"/>
    </ligand>
</feature>
<evidence type="ECO:0000256" key="11">
    <source>
        <dbReference type="ARBA" id="ARBA00034005"/>
    </source>
</evidence>
<dbReference type="SMART" id="SM00532">
    <property type="entry name" value="LIGANc"/>
    <property type="match status" value="1"/>
</dbReference>
<dbReference type="NCBIfam" id="NF005932">
    <property type="entry name" value="PRK07956.1"/>
    <property type="match status" value="1"/>
</dbReference>